<dbReference type="Gene3D" id="3.40.50.620">
    <property type="entry name" value="HUPs"/>
    <property type="match status" value="2"/>
</dbReference>
<reference evidence="3 4" key="1">
    <citation type="submission" date="2017-01" db="EMBL/GenBank/DDBJ databases">
        <authorList>
            <consortium name="Urmite Genomes"/>
        </authorList>
    </citation>
    <scope>NUCLEOTIDE SEQUENCE [LARGE SCALE GENOMIC DNA]</scope>
    <source>
        <strain evidence="3 4">AB57</strain>
    </source>
</reference>
<gene>
    <name evidence="3" type="ORF">MRAB57_26</name>
</gene>
<sequence>MRPTDCAGPIVVGIDGSTAAINAAHWAIDEAIGRAIALRLVQVVRAEAASTAGGEDDDLATQYAETALHAAHTAILASGRPVKVDTAIRRGDVDLTLIQESRGAAMICVGSVGIGHVASRLLGSSAVALAKHAHCPVAIIRTDGEPPHGKKIVAVVDRYPDSDDVIHHALDEARLRRAPVLALGVRRWKLGGISEQELDRRLGNWLPRYPDVTVDKCITDTATEYRVTRNESIQLLVTGRADANKLSRLIGPHGYALPAYPNCSVLLVRR</sequence>
<dbReference type="SUPFAM" id="SSF52402">
    <property type="entry name" value="Adenine nucleotide alpha hydrolases-like"/>
    <property type="match status" value="2"/>
</dbReference>
<organism evidence="3 4">
    <name type="scientific">Mycobacterium rhizamassiliense</name>
    <dbReference type="NCBI Taxonomy" id="1841860"/>
    <lineage>
        <taxon>Bacteria</taxon>
        <taxon>Bacillati</taxon>
        <taxon>Actinomycetota</taxon>
        <taxon>Actinomycetes</taxon>
        <taxon>Mycobacteriales</taxon>
        <taxon>Mycobacteriaceae</taxon>
        <taxon>Mycobacterium</taxon>
    </lineage>
</organism>
<proteinExistence type="inferred from homology"/>
<protein>
    <recommendedName>
        <fullName evidence="2">UspA domain-containing protein</fullName>
    </recommendedName>
</protein>
<dbReference type="PANTHER" id="PTHR46268">
    <property type="entry name" value="STRESS RESPONSE PROTEIN NHAX"/>
    <property type="match status" value="1"/>
</dbReference>
<dbReference type="PRINTS" id="PR01438">
    <property type="entry name" value="UNVRSLSTRESS"/>
</dbReference>
<dbReference type="InterPro" id="IPR006016">
    <property type="entry name" value="UspA"/>
</dbReference>
<dbReference type="STRING" id="1841860.GCA_900157375_00025"/>
<accession>A0A2U3NL19</accession>
<dbReference type="InterPro" id="IPR006015">
    <property type="entry name" value="Universal_stress_UspA"/>
</dbReference>
<name>A0A2U3NL19_9MYCO</name>
<dbReference type="RefSeq" id="WP_077085756.1">
    <property type="nucleotide sequence ID" value="NZ_LT721901.1"/>
</dbReference>
<evidence type="ECO:0000313" key="3">
    <source>
        <dbReference type="EMBL" id="SPM32229.1"/>
    </source>
</evidence>
<dbReference type="InterPro" id="IPR014729">
    <property type="entry name" value="Rossmann-like_a/b/a_fold"/>
</dbReference>
<keyword evidence="4" id="KW-1185">Reference proteome</keyword>
<evidence type="ECO:0000259" key="2">
    <source>
        <dbReference type="Pfam" id="PF00582"/>
    </source>
</evidence>
<dbReference type="OrthoDB" id="4614783at2"/>
<dbReference type="Pfam" id="PF00582">
    <property type="entry name" value="Usp"/>
    <property type="match status" value="1"/>
</dbReference>
<feature type="domain" description="UspA" evidence="2">
    <location>
        <begin position="9"/>
        <end position="141"/>
    </location>
</feature>
<comment type="similarity">
    <text evidence="1">Belongs to the universal stress protein A family.</text>
</comment>
<dbReference type="AlphaFoldDB" id="A0A2U3NL19"/>
<evidence type="ECO:0000313" key="4">
    <source>
        <dbReference type="Proteomes" id="UP000240988"/>
    </source>
</evidence>
<dbReference type="EMBL" id="FUFA01000001">
    <property type="protein sequence ID" value="SPM32229.1"/>
    <property type="molecule type" value="Genomic_DNA"/>
</dbReference>
<dbReference type="Proteomes" id="UP000240988">
    <property type="component" value="Unassembled WGS sequence"/>
</dbReference>
<dbReference type="PANTHER" id="PTHR46268:SF6">
    <property type="entry name" value="UNIVERSAL STRESS PROTEIN UP12"/>
    <property type="match status" value="1"/>
</dbReference>
<evidence type="ECO:0000256" key="1">
    <source>
        <dbReference type="ARBA" id="ARBA00008791"/>
    </source>
</evidence>